<name>A0A0B8QMM1_9VIBR</name>
<evidence type="ECO:0000313" key="3">
    <source>
        <dbReference type="EMBL" id="GAM76273.1"/>
    </source>
</evidence>
<reference evidence="2 5" key="1">
    <citation type="submission" date="2015-01" db="EMBL/GenBank/DDBJ databases">
        <title>Vibrio sp. C1 JCM 19231 whole genome shotgun sequence.</title>
        <authorList>
            <person name="Sawabe T."/>
            <person name="Meirelles P."/>
            <person name="Feng G."/>
            <person name="Sayaka M."/>
            <person name="Hattori M."/>
            <person name="Ohkuma M."/>
        </authorList>
    </citation>
    <scope>NUCLEOTIDE SEQUENCE [LARGE SCALE GENOMIC DNA]</scope>
    <source>
        <strain evidence="5">JCM 19231</strain>
        <strain evidence="2">JCM19231</strain>
    </source>
</reference>
<reference evidence="4 5" key="3">
    <citation type="submission" date="2015-01" db="EMBL/GenBank/DDBJ databases">
        <authorList>
            <consortium name="NBRP consortium"/>
            <person name="Sawabe T."/>
            <person name="Meirelles P."/>
            <person name="Feng G."/>
            <person name="Sayaka M."/>
            <person name="Hattori M."/>
            <person name="Ohkuma M."/>
        </authorList>
    </citation>
    <scope>NUCLEOTIDE SEQUENCE [LARGE SCALE GENOMIC DNA]</scope>
    <source>
        <strain evidence="5">JCM 19231</strain>
        <strain evidence="4">JCM 19241</strain>
        <strain evidence="2">JCM19231</strain>
        <strain evidence="3">JCM19241</strain>
    </source>
</reference>
<accession>A0A0B8QMM1</accession>
<evidence type="ECO:0000313" key="2">
    <source>
        <dbReference type="EMBL" id="GAM57904.1"/>
    </source>
</evidence>
<keyword evidence="5" id="KW-1185">Reference proteome</keyword>
<dbReference type="Proteomes" id="UP000031671">
    <property type="component" value="Unassembled WGS sequence"/>
</dbReference>
<dbReference type="AlphaFoldDB" id="A0A0B8QMM1"/>
<proteinExistence type="predicted"/>
<dbReference type="RefSeq" id="WP_261835748.1">
    <property type="nucleotide sequence ID" value="NZ_AP024882.1"/>
</dbReference>
<feature type="transmembrane region" description="Helical" evidence="1">
    <location>
        <begin position="12"/>
        <end position="36"/>
    </location>
</feature>
<evidence type="ECO:0000313" key="4">
    <source>
        <dbReference type="Proteomes" id="UP000031666"/>
    </source>
</evidence>
<dbReference type="STRING" id="1481914.JCM19241_571"/>
<dbReference type="Proteomes" id="UP000031666">
    <property type="component" value="Unassembled WGS sequence"/>
</dbReference>
<gene>
    <name evidence="2" type="ORF">JCM19231_1415</name>
    <name evidence="3" type="ORF">JCM19241_571</name>
</gene>
<comment type="caution">
    <text evidence="3">The sequence shown here is derived from an EMBL/GenBank/DDBJ whole genome shotgun (WGS) entry which is preliminary data.</text>
</comment>
<reference evidence="3 4" key="2">
    <citation type="submission" date="2015-01" db="EMBL/GenBank/DDBJ databases">
        <title>Vibrio sp. C94 JCM 19241 whole genome shotgun sequence.</title>
        <authorList>
            <person name="Sawabe T."/>
            <person name="Meirelles P."/>
            <person name="Feng G."/>
            <person name="Sayaka M."/>
            <person name="Hattori M."/>
            <person name="Ohkuma M."/>
        </authorList>
    </citation>
    <scope>NUCLEOTIDE SEQUENCE [LARGE SCALE GENOMIC DNA]</scope>
    <source>
        <strain evidence="4">JCM 19241</strain>
        <strain evidence="3">JCM19241</strain>
    </source>
</reference>
<keyword evidence="1" id="KW-1133">Transmembrane helix</keyword>
<sequence>MSQLESIIWHVLGYSAMPVIILGGFAAVAVICLWLLSITSDKEETETN</sequence>
<evidence type="ECO:0008006" key="6">
    <source>
        <dbReference type="Google" id="ProtNLM"/>
    </source>
</evidence>
<accession>A0A0B8P4N3</accession>
<keyword evidence="1" id="KW-0472">Membrane</keyword>
<organism evidence="3 4">
    <name type="scientific">Vibrio ishigakensis</name>
    <dbReference type="NCBI Taxonomy" id="1481914"/>
    <lineage>
        <taxon>Bacteria</taxon>
        <taxon>Pseudomonadati</taxon>
        <taxon>Pseudomonadota</taxon>
        <taxon>Gammaproteobacteria</taxon>
        <taxon>Vibrionales</taxon>
        <taxon>Vibrionaceae</taxon>
        <taxon>Vibrio</taxon>
    </lineage>
</organism>
<dbReference type="Pfam" id="PF09574">
    <property type="entry name" value="DUF2374"/>
    <property type="match status" value="1"/>
</dbReference>
<dbReference type="NCBIfam" id="TIGR02808">
    <property type="entry name" value="short_TIGR02808"/>
    <property type="match status" value="1"/>
</dbReference>
<dbReference type="InterPro" id="IPR014175">
    <property type="entry name" value="CHP02808"/>
</dbReference>
<dbReference type="EMBL" id="BBRZ01000067">
    <property type="protein sequence ID" value="GAM57904.1"/>
    <property type="molecule type" value="Genomic_DNA"/>
</dbReference>
<keyword evidence="1" id="KW-0812">Transmembrane</keyword>
<dbReference type="EMBL" id="BBSC01000005">
    <property type="protein sequence ID" value="GAM76273.1"/>
    <property type="molecule type" value="Genomic_DNA"/>
</dbReference>
<evidence type="ECO:0000313" key="5">
    <source>
        <dbReference type="Proteomes" id="UP000031671"/>
    </source>
</evidence>
<evidence type="ECO:0000256" key="1">
    <source>
        <dbReference type="SAM" id="Phobius"/>
    </source>
</evidence>
<protein>
    <recommendedName>
        <fullName evidence="6">TIGR02808 family protein</fullName>
    </recommendedName>
</protein>